<dbReference type="InterPro" id="IPR013083">
    <property type="entry name" value="Znf_RING/FYVE/PHD"/>
</dbReference>
<accession>A0A9N9PT69</accession>
<evidence type="ECO:0000256" key="6">
    <source>
        <dbReference type="SAM" id="MobiDB-lite"/>
    </source>
</evidence>
<name>A0A9N9PT69_9HELO</name>
<feature type="region of interest" description="Disordered" evidence="6">
    <location>
        <begin position="1"/>
        <end position="21"/>
    </location>
</feature>
<keyword evidence="5" id="KW-0175">Coiled coil</keyword>
<evidence type="ECO:0000313" key="9">
    <source>
        <dbReference type="Proteomes" id="UP000696280"/>
    </source>
</evidence>
<dbReference type="SUPFAM" id="SSF57850">
    <property type="entry name" value="RING/U-box"/>
    <property type="match status" value="1"/>
</dbReference>
<dbReference type="PROSITE" id="PS00518">
    <property type="entry name" value="ZF_RING_1"/>
    <property type="match status" value="1"/>
</dbReference>
<keyword evidence="3" id="KW-0862">Zinc</keyword>
<dbReference type="OrthoDB" id="21204at2759"/>
<keyword evidence="1" id="KW-0479">Metal-binding</keyword>
<dbReference type="InterPro" id="IPR027370">
    <property type="entry name" value="Znf-RING_euk"/>
</dbReference>
<organism evidence="8 9">
    <name type="scientific">Hymenoscyphus fraxineus</name>
    <dbReference type="NCBI Taxonomy" id="746836"/>
    <lineage>
        <taxon>Eukaryota</taxon>
        <taxon>Fungi</taxon>
        <taxon>Dikarya</taxon>
        <taxon>Ascomycota</taxon>
        <taxon>Pezizomycotina</taxon>
        <taxon>Leotiomycetes</taxon>
        <taxon>Helotiales</taxon>
        <taxon>Helotiaceae</taxon>
        <taxon>Hymenoscyphus</taxon>
    </lineage>
</organism>
<dbReference type="PROSITE" id="PS50089">
    <property type="entry name" value="ZF_RING_2"/>
    <property type="match status" value="1"/>
</dbReference>
<feature type="coiled-coil region" evidence="5">
    <location>
        <begin position="211"/>
        <end position="245"/>
    </location>
</feature>
<proteinExistence type="predicted"/>
<dbReference type="AlphaFoldDB" id="A0A9N9PT69"/>
<keyword evidence="2 4" id="KW-0863">Zinc-finger</keyword>
<keyword evidence="9" id="KW-1185">Reference proteome</keyword>
<evidence type="ECO:0000313" key="8">
    <source>
        <dbReference type="EMBL" id="CAG8958821.1"/>
    </source>
</evidence>
<dbReference type="Pfam" id="PF13445">
    <property type="entry name" value="zf-RING_UBOX"/>
    <property type="match status" value="1"/>
</dbReference>
<dbReference type="SMART" id="SM00184">
    <property type="entry name" value="RING"/>
    <property type="match status" value="1"/>
</dbReference>
<evidence type="ECO:0000256" key="3">
    <source>
        <dbReference type="ARBA" id="ARBA00022833"/>
    </source>
</evidence>
<dbReference type="GO" id="GO:0008270">
    <property type="term" value="F:zinc ion binding"/>
    <property type="evidence" value="ECO:0007669"/>
    <property type="project" value="UniProtKB-KW"/>
</dbReference>
<reference evidence="8" key="1">
    <citation type="submission" date="2021-07" db="EMBL/GenBank/DDBJ databases">
        <authorList>
            <person name="Durling M."/>
        </authorList>
    </citation>
    <scope>NUCLEOTIDE SEQUENCE</scope>
</reference>
<gene>
    <name evidence="8" type="ORF">HYFRA_00011772</name>
</gene>
<feature type="domain" description="RING-type" evidence="7">
    <location>
        <begin position="103"/>
        <end position="165"/>
    </location>
</feature>
<dbReference type="Gene3D" id="3.30.40.10">
    <property type="entry name" value="Zinc/RING finger domain, C3HC4 (zinc finger)"/>
    <property type="match status" value="1"/>
</dbReference>
<sequence>MSCFRGTDDQLDQLAVGPPSQTIQHGQQQTLQQRGCVGNLVEQTIKHSDGSYRRIFRWRRTPPKNSIARALAATQGNLVGPAVADLASSTTDARLEERWERICPICLEGYEDWKGMDVVLKTCHHEFCFDCILEWIYRILNQNMWQSQYASLDFERLKFTCPCCRTHISGLICNDAIEQSLMEFDPENARPKVLEQLGFVYFVTRRGQQELQKLQERRELQILQERQEKRELQTLHELLALQEQQKSREFNALQKLQKLQKWHKLKRLQEQQRRQRLQEIEALHTRQERQDIHLSLSPLLLALLRRYDTIGLDHSAERILRGFLDKHIVGDNDTDILLVSSLILDLLGISQPDLHRMRRYRLY</sequence>
<evidence type="ECO:0000256" key="1">
    <source>
        <dbReference type="ARBA" id="ARBA00022723"/>
    </source>
</evidence>
<evidence type="ECO:0000259" key="7">
    <source>
        <dbReference type="PROSITE" id="PS50089"/>
    </source>
</evidence>
<evidence type="ECO:0000256" key="4">
    <source>
        <dbReference type="PROSITE-ProRule" id="PRU00175"/>
    </source>
</evidence>
<dbReference type="EMBL" id="CAJVRL010000085">
    <property type="protein sequence ID" value="CAG8958821.1"/>
    <property type="molecule type" value="Genomic_DNA"/>
</dbReference>
<dbReference type="InterPro" id="IPR001841">
    <property type="entry name" value="Znf_RING"/>
</dbReference>
<dbReference type="Proteomes" id="UP000696280">
    <property type="component" value="Unassembled WGS sequence"/>
</dbReference>
<dbReference type="InterPro" id="IPR017907">
    <property type="entry name" value="Znf_RING_CS"/>
</dbReference>
<protein>
    <recommendedName>
        <fullName evidence="7">RING-type domain-containing protein</fullName>
    </recommendedName>
</protein>
<comment type="caution">
    <text evidence="8">The sequence shown here is derived from an EMBL/GenBank/DDBJ whole genome shotgun (WGS) entry which is preliminary data.</text>
</comment>
<evidence type="ECO:0000256" key="2">
    <source>
        <dbReference type="ARBA" id="ARBA00022771"/>
    </source>
</evidence>
<evidence type="ECO:0000256" key="5">
    <source>
        <dbReference type="SAM" id="Coils"/>
    </source>
</evidence>